<keyword evidence="3" id="KW-0479">Metal-binding</keyword>
<dbReference type="PROSITE" id="PS51918">
    <property type="entry name" value="RADICAL_SAM"/>
    <property type="match status" value="1"/>
</dbReference>
<reference evidence="7 8" key="1">
    <citation type="submission" date="2020-07" db="EMBL/GenBank/DDBJ databases">
        <title>Sequencing the genomes of 1000 actinobacteria strains.</title>
        <authorList>
            <person name="Klenk H.-P."/>
        </authorList>
    </citation>
    <scope>NUCLEOTIDE SEQUENCE [LARGE SCALE GENOMIC DNA]</scope>
    <source>
        <strain evidence="7 8">DSM 44121</strain>
    </source>
</reference>
<dbReference type="InterPro" id="IPR058240">
    <property type="entry name" value="rSAM_sf"/>
</dbReference>
<sequence>MYHWPPKSRWTQELPDSMVWPDFSAYVHFPYCRSICDFCNYETRLINKRGVSSFGAAATAEIRQFGEWADFSKSRLRSVFFGGGTASLMPGDTMAAILDEFRGIGSVEEIPEVTLECEPGTIRSDALAAARVAGVNRISVCAQSFNDDELARITRKHSVADSLRLIDDAVSAGISNLHLDLMYGLQGQSVGDWEKTLRRAVELPFVHVSAYKLYVFKYGAVDRSGQVPRPDEETPEQTARFREMHDLAQAILHEAGYEQYTLTEWARPGYKATYLTDTFSGGAVLPIGPSSFGRANDTVWHNSSYVHQYSQQESWAARRRGIDLSPAEAFKRNVILGLWLLEVDLESPAVLRGSGGSAQLMELLRHQADQGRVDFDGRRVKLRPGQRFDAGQVMRELSELDAEAWLRDEGEPEDPSSNTLNPRMSSLVRILRNDPALYNEVVETPDTTVRRVATGIGDDEVGELIAAVRGDHQAASPAMRELWEQVQSEHVSRRRARARLSD</sequence>
<dbReference type="GO" id="GO:0006779">
    <property type="term" value="P:porphyrin-containing compound biosynthetic process"/>
    <property type="evidence" value="ECO:0007669"/>
    <property type="project" value="TreeGrafter"/>
</dbReference>
<dbReference type="GO" id="GO:0005737">
    <property type="term" value="C:cytoplasm"/>
    <property type="evidence" value="ECO:0007669"/>
    <property type="project" value="TreeGrafter"/>
</dbReference>
<dbReference type="InterPro" id="IPR007197">
    <property type="entry name" value="rSAM"/>
</dbReference>
<organism evidence="7 8">
    <name type="scientific">Promicromonospora sukumoe</name>
    <dbReference type="NCBI Taxonomy" id="88382"/>
    <lineage>
        <taxon>Bacteria</taxon>
        <taxon>Bacillati</taxon>
        <taxon>Actinomycetota</taxon>
        <taxon>Actinomycetes</taxon>
        <taxon>Micrococcales</taxon>
        <taxon>Promicromonosporaceae</taxon>
        <taxon>Promicromonospora</taxon>
    </lineage>
</organism>
<evidence type="ECO:0000313" key="7">
    <source>
        <dbReference type="EMBL" id="MBA8806384.1"/>
    </source>
</evidence>
<dbReference type="EMBL" id="JACGWV010000001">
    <property type="protein sequence ID" value="MBA8806384.1"/>
    <property type="molecule type" value="Genomic_DNA"/>
</dbReference>
<evidence type="ECO:0000259" key="6">
    <source>
        <dbReference type="PROSITE" id="PS51918"/>
    </source>
</evidence>
<protein>
    <recommendedName>
        <fullName evidence="1">Heme chaperone HemW</fullName>
    </recommendedName>
</protein>
<feature type="domain" description="Radical SAM core" evidence="6">
    <location>
        <begin position="17"/>
        <end position="254"/>
    </location>
</feature>
<accession>A0A7W3PCE1</accession>
<dbReference type="SFLD" id="SFLDS00029">
    <property type="entry name" value="Radical_SAM"/>
    <property type="match status" value="1"/>
</dbReference>
<dbReference type="InterPro" id="IPR013785">
    <property type="entry name" value="Aldolase_TIM"/>
</dbReference>
<dbReference type="RefSeq" id="WP_182614122.1">
    <property type="nucleotide sequence ID" value="NZ_BAAATF010000002.1"/>
</dbReference>
<evidence type="ECO:0000256" key="3">
    <source>
        <dbReference type="ARBA" id="ARBA00022723"/>
    </source>
</evidence>
<dbReference type="InterPro" id="IPR006638">
    <property type="entry name" value="Elp3/MiaA/NifB-like_rSAM"/>
</dbReference>
<keyword evidence="4" id="KW-0408">Iron</keyword>
<dbReference type="PANTHER" id="PTHR13932:SF5">
    <property type="entry name" value="RADICAL S-ADENOSYL METHIONINE DOMAIN-CONTAINING PROTEIN 1, MITOCHONDRIAL"/>
    <property type="match status" value="1"/>
</dbReference>
<evidence type="ECO:0000256" key="5">
    <source>
        <dbReference type="ARBA" id="ARBA00023014"/>
    </source>
</evidence>
<dbReference type="GO" id="GO:0051539">
    <property type="term" value="F:4 iron, 4 sulfur cluster binding"/>
    <property type="evidence" value="ECO:0007669"/>
    <property type="project" value="TreeGrafter"/>
</dbReference>
<evidence type="ECO:0000256" key="1">
    <source>
        <dbReference type="ARBA" id="ARBA00017228"/>
    </source>
</evidence>
<dbReference type="PANTHER" id="PTHR13932">
    <property type="entry name" value="COPROPORPHYRINIGEN III OXIDASE"/>
    <property type="match status" value="1"/>
</dbReference>
<dbReference type="SMART" id="SM00729">
    <property type="entry name" value="Elp3"/>
    <property type="match status" value="1"/>
</dbReference>
<keyword evidence="5" id="KW-0411">Iron-sulfur</keyword>
<dbReference type="GO" id="GO:0046872">
    <property type="term" value="F:metal ion binding"/>
    <property type="evidence" value="ECO:0007669"/>
    <property type="project" value="UniProtKB-KW"/>
</dbReference>
<dbReference type="GO" id="GO:0016491">
    <property type="term" value="F:oxidoreductase activity"/>
    <property type="evidence" value="ECO:0007669"/>
    <property type="project" value="UniProtKB-KW"/>
</dbReference>
<dbReference type="Proteomes" id="UP000540568">
    <property type="component" value="Unassembled WGS sequence"/>
</dbReference>
<evidence type="ECO:0000313" key="8">
    <source>
        <dbReference type="Proteomes" id="UP000540568"/>
    </source>
</evidence>
<dbReference type="InterPro" id="IPR034505">
    <property type="entry name" value="Coproporphyrinogen-III_oxidase"/>
</dbReference>
<dbReference type="Pfam" id="PF04055">
    <property type="entry name" value="Radical_SAM"/>
    <property type="match status" value="1"/>
</dbReference>
<keyword evidence="7" id="KW-0560">Oxidoreductase</keyword>
<name>A0A7W3PCE1_9MICO</name>
<dbReference type="SFLD" id="SFLDG01065">
    <property type="entry name" value="anaerobic_coproporphyrinogen-I"/>
    <property type="match status" value="1"/>
</dbReference>
<proteinExistence type="predicted"/>
<dbReference type="SUPFAM" id="SSF102114">
    <property type="entry name" value="Radical SAM enzymes"/>
    <property type="match status" value="1"/>
</dbReference>
<comment type="caution">
    <text evidence="7">The sequence shown here is derived from an EMBL/GenBank/DDBJ whole genome shotgun (WGS) entry which is preliminary data.</text>
</comment>
<evidence type="ECO:0000256" key="4">
    <source>
        <dbReference type="ARBA" id="ARBA00023004"/>
    </source>
</evidence>
<gene>
    <name evidence="7" type="ORF">FHX71_000326</name>
</gene>
<keyword evidence="2" id="KW-0949">S-adenosyl-L-methionine</keyword>
<dbReference type="Gene3D" id="3.20.20.70">
    <property type="entry name" value="Aldolase class I"/>
    <property type="match status" value="1"/>
</dbReference>
<keyword evidence="8" id="KW-1185">Reference proteome</keyword>
<dbReference type="AlphaFoldDB" id="A0A7W3PCE1"/>
<evidence type="ECO:0000256" key="2">
    <source>
        <dbReference type="ARBA" id="ARBA00022691"/>
    </source>
</evidence>